<organism evidence="2 3">
    <name type="scientific">Trifolium medium</name>
    <dbReference type="NCBI Taxonomy" id="97028"/>
    <lineage>
        <taxon>Eukaryota</taxon>
        <taxon>Viridiplantae</taxon>
        <taxon>Streptophyta</taxon>
        <taxon>Embryophyta</taxon>
        <taxon>Tracheophyta</taxon>
        <taxon>Spermatophyta</taxon>
        <taxon>Magnoliopsida</taxon>
        <taxon>eudicotyledons</taxon>
        <taxon>Gunneridae</taxon>
        <taxon>Pentapetalae</taxon>
        <taxon>rosids</taxon>
        <taxon>fabids</taxon>
        <taxon>Fabales</taxon>
        <taxon>Fabaceae</taxon>
        <taxon>Papilionoideae</taxon>
        <taxon>50 kb inversion clade</taxon>
        <taxon>NPAAA clade</taxon>
        <taxon>Hologalegina</taxon>
        <taxon>IRL clade</taxon>
        <taxon>Trifolieae</taxon>
        <taxon>Trifolium</taxon>
    </lineage>
</organism>
<name>A0A392RYH5_9FABA</name>
<evidence type="ECO:0000313" key="3">
    <source>
        <dbReference type="Proteomes" id="UP000265520"/>
    </source>
</evidence>
<dbReference type="EMBL" id="LXQA010295030">
    <property type="protein sequence ID" value="MCI41681.1"/>
    <property type="molecule type" value="Genomic_DNA"/>
</dbReference>
<protein>
    <recommendedName>
        <fullName evidence="4">Envelope-like protein</fullName>
    </recommendedName>
</protein>
<feature type="non-terminal residue" evidence="2">
    <location>
        <position position="1"/>
    </location>
</feature>
<feature type="compositionally biased region" description="Polar residues" evidence="1">
    <location>
        <begin position="1"/>
        <end position="18"/>
    </location>
</feature>
<proteinExistence type="predicted"/>
<feature type="non-terminal residue" evidence="2">
    <location>
        <position position="87"/>
    </location>
</feature>
<sequence>LRSRTQKSTPSVKVTPSVTKKGKESDVKPVKYGAKRSWSKVVPPSEKKKNVLKRKSAPSSDPDFDVEKDAPSIKPPAKKAMSAKKIA</sequence>
<keyword evidence="3" id="KW-1185">Reference proteome</keyword>
<feature type="region of interest" description="Disordered" evidence="1">
    <location>
        <begin position="1"/>
        <end position="87"/>
    </location>
</feature>
<comment type="caution">
    <text evidence="2">The sequence shown here is derived from an EMBL/GenBank/DDBJ whole genome shotgun (WGS) entry which is preliminary data.</text>
</comment>
<accession>A0A392RYH5</accession>
<evidence type="ECO:0000313" key="2">
    <source>
        <dbReference type="EMBL" id="MCI41681.1"/>
    </source>
</evidence>
<feature type="compositionally biased region" description="Low complexity" evidence="1">
    <location>
        <begin position="78"/>
        <end position="87"/>
    </location>
</feature>
<dbReference type="Proteomes" id="UP000265520">
    <property type="component" value="Unassembled WGS sequence"/>
</dbReference>
<evidence type="ECO:0008006" key="4">
    <source>
        <dbReference type="Google" id="ProtNLM"/>
    </source>
</evidence>
<dbReference type="AlphaFoldDB" id="A0A392RYH5"/>
<reference evidence="2 3" key="1">
    <citation type="journal article" date="2018" name="Front. Plant Sci.">
        <title>Red Clover (Trifolium pratense) and Zigzag Clover (T. medium) - A Picture of Genomic Similarities and Differences.</title>
        <authorList>
            <person name="Dluhosova J."/>
            <person name="Istvanek J."/>
            <person name="Nedelnik J."/>
            <person name="Repkova J."/>
        </authorList>
    </citation>
    <scope>NUCLEOTIDE SEQUENCE [LARGE SCALE GENOMIC DNA]</scope>
    <source>
        <strain evidence="3">cv. 10/8</strain>
        <tissue evidence="2">Leaf</tissue>
    </source>
</reference>
<evidence type="ECO:0000256" key="1">
    <source>
        <dbReference type="SAM" id="MobiDB-lite"/>
    </source>
</evidence>